<evidence type="ECO:0000256" key="1">
    <source>
        <dbReference type="ARBA" id="ARBA00000085"/>
    </source>
</evidence>
<evidence type="ECO:0000256" key="3">
    <source>
        <dbReference type="ARBA" id="ARBA00022553"/>
    </source>
</evidence>
<dbReference type="GO" id="GO:0016301">
    <property type="term" value="F:kinase activity"/>
    <property type="evidence" value="ECO:0007669"/>
    <property type="project" value="UniProtKB-KW"/>
</dbReference>
<proteinExistence type="predicted"/>
<dbReference type="InterPro" id="IPR035965">
    <property type="entry name" value="PAS-like_dom_sf"/>
</dbReference>
<dbReference type="Proteomes" id="UP001433071">
    <property type="component" value="Unassembled WGS sequence"/>
</dbReference>
<sequence>MRFRGGETGESGRNDEVIALHPAESGMQLGRALLHALHNAGISVLYQDREMKTVWARNMREPWASDTADSNGILPPAQAEHIDTTKRHVIASGNPERLELSVPTAEGIRWFQVWVDADRGDGGDVQGVVTTMVETTEQKRREQTLKTLLREVSHRSKNLLAIIQSIATQTGRYSETSDDFLTRFRGRLQSLASSQDLVTSSNWRGAALRELVRGQVVRYGADPAQSLRFIGVNPYLNPNAALHIGLAMHELAVNSFSYGALARPDGFVEVTANLSSITETADKPALSLTWVEAIVANDNRRTEKRFGSVALERVVPISLNGTATLEITGDRLEYRLVVPHGNFETE</sequence>
<dbReference type="SUPFAM" id="SSF55785">
    <property type="entry name" value="PYP-like sensor domain (PAS domain)"/>
    <property type="match status" value="1"/>
</dbReference>
<dbReference type="EMBL" id="JAMYQB010000007">
    <property type="protein sequence ID" value="MER9404716.1"/>
    <property type="molecule type" value="Genomic_DNA"/>
</dbReference>
<accession>A0ABV1YY89</accession>
<keyword evidence="6 9" id="KW-0418">Kinase</keyword>
<evidence type="ECO:0000256" key="2">
    <source>
        <dbReference type="ARBA" id="ARBA00012438"/>
    </source>
</evidence>
<evidence type="ECO:0000256" key="7">
    <source>
        <dbReference type="ARBA" id="ARBA00022840"/>
    </source>
</evidence>
<dbReference type="PANTHER" id="PTHR41523:SF7">
    <property type="entry name" value="HISTIDINE KINASE"/>
    <property type="match status" value="1"/>
</dbReference>
<dbReference type="RefSeq" id="WP_352557730.1">
    <property type="nucleotide sequence ID" value="NZ_JAMYQB010000007.1"/>
</dbReference>
<organism evidence="9 10">
    <name type="scientific">Mesorhizobium caraganae</name>
    <dbReference type="NCBI Taxonomy" id="483206"/>
    <lineage>
        <taxon>Bacteria</taxon>
        <taxon>Pseudomonadati</taxon>
        <taxon>Pseudomonadota</taxon>
        <taxon>Alphaproteobacteria</taxon>
        <taxon>Hyphomicrobiales</taxon>
        <taxon>Phyllobacteriaceae</taxon>
        <taxon>Mesorhizobium</taxon>
    </lineage>
</organism>
<protein>
    <recommendedName>
        <fullName evidence="2">histidine kinase</fullName>
        <ecNumber evidence="2">2.7.13.3</ecNumber>
    </recommendedName>
</protein>
<reference evidence="9 10" key="1">
    <citation type="journal article" date="2024" name="Proc. Natl. Acad. Sci. U.S.A.">
        <title>The evolutionary genomics of adaptation to stress in wild rhizobium bacteria.</title>
        <authorList>
            <person name="Kehlet-Delgado H."/>
            <person name="Montoya A.P."/>
            <person name="Jensen K.T."/>
            <person name="Wendlandt C.E."/>
            <person name="Dexheimer C."/>
            <person name="Roberts M."/>
            <person name="Torres Martinez L."/>
            <person name="Friesen M.L."/>
            <person name="Griffitts J.S."/>
            <person name="Porter S.S."/>
        </authorList>
    </citation>
    <scope>NUCLEOTIDE SEQUENCE [LARGE SCALE GENOMIC DNA]</scope>
    <source>
        <strain evidence="9 10">M0641</strain>
    </source>
</reference>
<keyword evidence="4" id="KW-0808">Transferase</keyword>
<evidence type="ECO:0000313" key="9">
    <source>
        <dbReference type="EMBL" id="MER9404716.1"/>
    </source>
</evidence>
<dbReference type="InterPro" id="IPR011102">
    <property type="entry name" value="Sig_transdc_His_kinase_HWE"/>
</dbReference>
<keyword evidence="5" id="KW-0547">Nucleotide-binding</keyword>
<dbReference type="Pfam" id="PF07536">
    <property type="entry name" value="HWE_HK"/>
    <property type="match status" value="1"/>
</dbReference>
<evidence type="ECO:0000259" key="8">
    <source>
        <dbReference type="SMART" id="SM00911"/>
    </source>
</evidence>
<dbReference type="SMART" id="SM00911">
    <property type="entry name" value="HWE_HK"/>
    <property type="match status" value="1"/>
</dbReference>
<evidence type="ECO:0000313" key="10">
    <source>
        <dbReference type="Proteomes" id="UP001433071"/>
    </source>
</evidence>
<keyword evidence="3" id="KW-0597">Phosphoprotein</keyword>
<evidence type="ECO:0000256" key="6">
    <source>
        <dbReference type="ARBA" id="ARBA00022777"/>
    </source>
</evidence>
<comment type="catalytic activity">
    <reaction evidence="1">
        <text>ATP + protein L-histidine = ADP + protein N-phospho-L-histidine.</text>
        <dbReference type="EC" id="2.7.13.3"/>
    </reaction>
</comment>
<evidence type="ECO:0000256" key="5">
    <source>
        <dbReference type="ARBA" id="ARBA00022741"/>
    </source>
</evidence>
<dbReference type="EC" id="2.7.13.3" evidence="2"/>
<keyword evidence="10" id="KW-1185">Reference proteome</keyword>
<dbReference type="PANTHER" id="PTHR41523">
    <property type="entry name" value="TWO-COMPONENT SYSTEM SENSOR PROTEIN"/>
    <property type="match status" value="1"/>
</dbReference>
<feature type="domain" description="Signal transduction histidine kinase HWE region" evidence="8">
    <location>
        <begin position="151"/>
        <end position="233"/>
    </location>
</feature>
<comment type="caution">
    <text evidence="9">The sequence shown here is derived from an EMBL/GenBank/DDBJ whole genome shotgun (WGS) entry which is preliminary data.</text>
</comment>
<keyword evidence="7" id="KW-0067">ATP-binding</keyword>
<name>A0ABV1YY89_9HYPH</name>
<evidence type="ECO:0000256" key="4">
    <source>
        <dbReference type="ARBA" id="ARBA00022679"/>
    </source>
</evidence>
<gene>
    <name evidence="9" type="ORF">NKI36_11705</name>
</gene>
<dbReference type="Gene3D" id="3.30.450.20">
    <property type="entry name" value="PAS domain"/>
    <property type="match status" value="1"/>
</dbReference>